<feature type="transmembrane region" description="Helical" evidence="8">
    <location>
        <begin position="178"/>
        <end position="200"/>
    </location>
</feature>
<dbReference type="EMBL" id="CM026429">
    <property type="protein sequence ID" value="KAG0563151.1"/>
    <property type="molecule type" value="Genomic_DNA"/>
</dbReference>
<comment type="subcellular location">
    <subcellularLocation>
        <location evidence="1 7">Membrane</location>
        <topology evidence="1 7">Single-pass type I membrane protein</topology>
    </subcellularLocation>
</comment>
<keyword evidence="5 8" id="KW-1133">Transmembrane helix</keyword>
<name>A0A8T0GTV8_CERPU</name>
<dbReference type="SMART" id="SM01190">
    <property type="entry name" value="EMP24_GP25L"/>
    <property type="match status" value="1"/>
</dbReference>
<dbReference type="GO" id="GO:0016020">
    <property type="term" value="C:membrane"/>
    <property type="evidence" value="ECO:0007669"/>
    <property type="project" value="UniProtKB-SubCell"/>
</dbReference>
<evidence type="ECO:0000256" key="8">
    <source>
        <dbReference type="SAM" id="Phobius"/>
    </source>
</evidence>
<reference evidence="11" key="1">
    <citation type="submission" date="2020-06" db="EMBL/GenBank/DDBJ databases">
        <title>WGS assembly of Ceratodon purpureus strain R40.</title>
        <authorList>
            <person name="Carey S.B."/>
            <person name="Jenkins J."/>
            <person name="Shu S."/>
            <person name="Lovell J.T."/>
            <person name="Sreedasyam A."/>
            <person name="Maumus F."/>
            <person name="Tiley G.P."/>
            <person name="Fernandez-Pozo N."/>
            <person name="Barry K."/>
            <person name="Chen C."/>
            <person name="Wang M."/>
            <person name="Lipzen A."/>
            <person name="Daum C."/>
            <person name="Saski C.A."/>
            <person name="Payton A.C."/>
            <person name="Mcbreen J.C."/>
            <person name="Conrad R.E."/>
            <person name="Kollar L.M."/>
            <person name="Olsson S."/>
            <person name="Huttunen S."/>
            <person name="Landis J.B."/>
            <person name="Wickett N.J."/>
            <person name="Johnson M.G."/>
            <person name="Rensing S.A."/>
            <person name="Grimwood J."/>
            <person name="Schmutz J."/>
            <person name="Mcdaniel S.F."/>
        </authorList>
    </citation>
    <scope>NUCLEOTIDE SEQUENCE</scope>
    <source>
        <strain evidence="11">R40</strain>
    </source>
</reference>
<protein>
    <recommendedName>
        <fullName evidence="10">GOLD domain-containing protein</fullName>
    </recommendedName>
</protein>
<evidence type="ECO:0000256" key="4">
    <source>
        <dbReference type="ARBA" id="ARBA00022729"/>
    </source>
</evidence>
<evidence type="ECO:0000256" key="6">
    <source>
        <dbReference type="ARBA" id="ARBA00023136"/>
    </source>
</evidence>
<dbReference type="Proteomes" id="UP000822688">
    <property type="component" value="Chromosome 8"/>
</dbReference>
<evidence type="ECO:0000313" key="12">
    <source>
        <dbReference type="Proteomes" id="UP000822688"/>
    </source>
</evidence>
<sequence length="213" mass="23598">MAPGSRGRWSFFLLAVLGLVHVGRSRALTTTISHQECVFEEVGYDGDLVTGSFVVIDHGLAWADEPGVELVVTSPTGTKVISITANEGQKFEFRAHQSGLYKFCFNNPGPTPETISFHIHVGHIPGIADLAKDEHLKPVNVKIAQLREALAAVSSEQIYLKARDHRHRLTNESTNRRLVAYTVGEYVCLVGVSIGQVYLIRKLFDKRLGYNRV</sequence>
<proteinExistence type="inferred from homology"/>
<feature type="signal peptide" evidence="9">
    <location>
        <begin position="1"/>
        <end position="27"/>
    </location>
</feature>
<evidence type="ECO:0000256" key="1">
    <source>
        <dbReference type="ARBA" id="ARBA00004479"/>
    </source>
</evidence>
<keyword evidence="4 9" id="KW-0732">Signal</keyword>
<dbReference type="InterPro" id="IPR009038">
    <property type="entry name" value="GOLD_dom"/>
</dbReference>
<evidence type="ECO:0000256" key="9">
    <source>
        <dbReference type="SAM" id="SignalP"/>
    </source>
</evidence>
<dbReference type="PROSITE" id="PS50866">
    <property type="entry name" value="GOLD"/>
    <property type="match status" value="1"/>
</dbReference>
<dbReference type="AlphaFoldDB" id="A0A8T0GTV8"/>
<evidence type="ECO:0000259" key="10">
    <source>
        <dbReference type="PROSITE" id="PS50866"/>
    </source>
</evidence>
<comment type="similarity">
    <text evidence="2 7">Belongs to the EMP24/GP25L family.</text>
</comment>
<evidence type="ECO:0000256" key="7">
    <source>
        <dbReference type="RuleBase" id="RU003827"/>
    </source>
</evidence>
<evidence type="ECO:0000313" key="11">
    <source>
        <dbReference type="EMBL" id="KAG0563151.1"/>
    </source>
</evidence>
<dbReference type="PANTHER" id="PTHR22811">
    <property type="entry name" value="TRANSMEMBRANE EMP24 DOMAIN-CONTAINING PROTEIN"/>
    <property type="match status" value="1"/>
</dbReference>
<keyword evidence="3 7" id="KW-0812">Transmembrane</keyword>
<feature type="domain" description="GOLD" evidence="10">
    <location>
        <begin position="35"/>
        <end position="121"/>
    </location>
</feature>
<dbReference type="InterPro" id="IPR015720">
    <property type="entry name" value="Emp24-like"/>
</dbReference>
<evidence type="ECO:0000256" key="3">
    <source>
        <dbReference type="ARBA" id="ARBA00022692"/>
    </source>
</evidence>
<evidence type="ECO:0000256" key="5">
    <source>
        <dbReference type="ARBA" id="ARBA00022989"/>
    </source>
</evidence>
<gene>
    <name evidence="11" type="ORF">KC19_8G008200</name>
</gene>
<comment type="caution">
    <text evidence="11">The sequence shown here is derived from an EMBL/GenBank/DDBJ whole genome shotgun (WGS) entry which is preliminary data.</text>
</comment>
<dbReference type="Pfam" id="PF01105">
    <property type="entry name" value="EMP24_GP25L"/>
    <property type="match status" value="1"/>
</dbReference>
<accession>A0A8T0GTV8</accession>
<keyword evidence="6 8" id="KW-0472">Membrane</keyword>
<feature type="chain" id="PRO_5035863755" description="GOLD domain-containing protein" evidence="9">
    <location>
        <begin position="28"/>
        <end position="213"/>
    </location>
</feature>
<evidence type="ECO:0000256" key="2">
    <source>
        <dbReference type="ARBA" id="ARBA00007104"/>
    </source>
</evidence>
<organism evidence="11 12">
    <name type="scientific">Ceratodon purpureus</name>
    <name type="common">Fire moss</name>
    <name type="synonym">Dicranum purpureum</name>
    <dbReference type="NCBI Taxonomy" id="3225"/>
    <lineage>
        <taxon>Eukaryota</taxon>
        <taxon>Viridiplantae</taxon>
        <taxon>Streptophyta</taxon>
        <taxon>Embryophyta</taxon>
        <taxon>Bryophyta</taxon>
        <taxon>Bryophytina</taxon>
        <taxon>Bryopsida</taxon>
        <taxon>Dicranidae</taxon>
        <taxon>Pseudoditrichales</taxon>
        <taxon>Ditrichaceae</taxon>
        <taxon>Ceratodon</taxon>
    </lineage>
</organism>
<dbReference type="OrthoDB" id="1929172at2759"/>
<keyword evidence="12" id="KW-1185">Reference proteome</keyword>